<proteinExistence type="predicted"/>
<organism evidence="1">
    <name type="scientific">marine metagenome</name>
    <dbReference type="NCBI Taxonomy" id="408172"/>
    <lineage>
        <taxon>unclassified sequences</taxon>
        <taxon>metagenomes</taxon>
        <taxon>ecological metagenomes</taxon>
    </lineage>
</organism>
<dbReference type="AlphaFoldDB" id="A0A381QRD9"/>
<evidence type="ECO:0000313" key="1">
    <source>
        <dbReference type="EMBL" id="SUZ80113.1"/>
    </source>
</evidence>
<reference evidence="1" key="1">
    <citation type="submission" date="2018-05" db="EMBL/GenBank/DDBJ databases">
        <authorList>
            <person name="Lanie J.A."/>
            <person name="Ng W.-L."/>
            <person name="Kazmierczak K.M."/>
            <person name="Andrzejewski T.M."/>
            <person name="Davidsen T.M."/>
            <person name="Wayne K.J."/>
            <person name="Tettelin H."/>
            <person name="Glass J.I."/>
            <person name="Rusch D."/>
            <person name="Podicherti R."/>
            <person name="Tsui H.-C.T."/>
            <person name="Winkler M.E."/>
        </authorList>
    </citation>
    <scope>NUCLEOTIDE SEQUENCE</scope>
</reference>
<dbReference type="EMBL" id="UINC01001415">
    <property type="protein sequence ID" value="SUZ80113.1"/>
    <property type="molecule type" value="Genomic_DNA"/>
</dbReference>
<gene>
    <name evidence="1" type="ORF">METZ01_LOCUS32967</name>
</gene>
<sequence length="38" mass="4547">MQKCAILNPEKETLYLSQVREQWLVQKNILNLSTKIWS</sequence>
<name>A0A381QRD9_9ZZZZ</name>
<protein>
    <submittedName>
        <fullName evidence="1">Uncharacterized protein</fullName>
    </submittedName>
</protein>
<accession>A0A381QRD9</accession>